<proteinExistence type="predicted"/>
<name>A0A9X0B4Z9_9EURO</name>
<protein>
    <recommendedName>
        <fullName evidence="2">PBP domain-containing protein</fullName>
    </recommendedName>
</protein>
<evidence type="ECO:0000313" key="4">
    <source>
        <dbReference type="Proteomes" id="UP001147747"/>
    </source>
</evidence>
<dbReference type="Pfam" id="PF12849">
    <property type="entry name" value="PBP_like_2"/>
    <property type="match status" value="1"/>
</dbReference>
<keyword evidence="4" id="KW-1185">Reference proteome</keyword>
<evidence type="ECO:0000259" key="2">
    <source>
        <dbReference type="Pfam" id="PF12849"/>
    </source>
</evidence>
<organism evidence="3 4">
    <name type="scientific">Penicillium cosmopolitanum</name>
    <dbReference type="NCBI Taxonomy" id="1131564"/>
    <lineage>
        <taxon>Eukaryota</taxon>
        <taxon>Fungi</taxon>
        <taxon>Dikarya</taxon>
        <taxon>Ascomycota</taxon>
        <taxon>Pezizomycotina</taxon>
        <taxon>Eurotiomycetes</taxon>
        <taxon>Eurotiomycetidae</taxon>
        <taxon>Eurotiales</taxon>
        <taxon>Aspergillaceae</taxon>
        <taxon>Penicillium</taxon>
    </lineage>
</organism>
<evidence type="ECO:0000313" key="3">
    <source>
        <dbReference type="EMBL" id="KAJ5388281.1"/>
    </source>
</evidence>
<dbReference type="SUPFAM" id="SSF53850">
    <property type="entry name" value="Periplasmic binding protein-like II"/>
    <property type="match status" value="1"/>
</dbReference>
<comment type="caution">
    <text evidence="3">The sequence shown here is derived from an EMBL/GenBank/DDBJ whole genome shotgun (WGS) entry which is preliminary data.</text>
</comment>
<gene>
    <name evidence="3" type="ORF">N7509_010822</name>
</gene>
<dbReference type="Gene3D" id="3.40.190.10">
    <property type="entry name" value="Periplasmic binding protein-like II"/>
    <property type="match status" value="1"/>
</dbReference>
<dbReference type="EMBL" id="JAPZBU010000009">
    <property type="protein sequence ID" value="KAJ5388281.1"/>
    <property type="molecule type" value="Genomic_DNA"/>
</dbReference>
<feature type="signal peptide" evidence="1">
    <location>
        <begin position="1"/>
        <end position="18"/>
    </location>
</feature>
<dbReference type="InterPro" id="IPR024370">
    <property type="entry name" value="PBP_domain"/>
</dbReference>
<accession>A0A9X0B4Z9</accession>
<dbReference type="GeneID" id="81374439"/>
<dbReference type="PANTHER" id="PTHR37945:SF1">
    <property type="entry name" value="EXTRACELLULAR TUNGSTATE BINDING PROTEIN"/>
    <property type="match status" value="1"/>
</dbReference>
<feature type="domain" description="PBP" evidence="2">
    <location>
        <begin position="30"/>
        <end position="149"/>
    </location>
</feature>
<dbReference type="InterPro" id="IPR052738">
    <property type="entry name" value="ABC-Tungstate_binding"/>
</dbReference>
<reference evidence="3" key="2">
    <citation type="journal article" date="2023" name="IMA Fungus">
        <title>Comparative genomic study of the Penicillium genus elucidates a diverse pangenome and 15 lateral gene transfer events.</title>
        <authorList>
            <person name="Petersen C."/>
            <person name="Sorensen T."/>
            <person name="Nielsen M.R."/>
            <person name="Sondergaard T.E."/>
            <person name="Sorensen J.L."/>
            <person name="Fitzpatrick D.A."/>
            <person name="Frisvad J.C."/>
            <person name="Nielsen K.L."/>
        </authorList>
    </citation>
    <scope>NUCLEOTIDE SEQUENCE</scope>
    <source>
        <strain evidence="3">IBT 29677</strain>
    </source>
</reference>
<dbReference type="AlphaFoldDB" id="A0A9X0B4Z9"/>
<dbReference type="PANTHER" id="PTHR37945">
    <property type="entry name" value="EXTRACELLULAR TUNGSTATE BINDING PROTEIN"/>
    <property type="match status" value="1"/>
</dbReference>
<dbReference type="RefSeq" id="XP_056486079.1">
    <property type="nucleotide sequence ID" value="XM_056635459.1"/>
</dbReference>
<dbReference type="Proteomes" id="UP001147747">
    <property type="component" value="Unassembled WGS sequence"/>
</dbReference>
<sequence length="170" mass="18370">MRSFNIVSSLMLTASAVAVVPTATYTSDSSSKDVQLRIGNGGAGQSGLIEALANAFINSSVKNGSNPFAIEWYKSDTTESINYLKDNTVDIGITYSPAAEQIAIKKGIAKDPAWYTWRDHFLLVGPKSNPAKISHNQDIKSQFSDIYTAAENGTSDPPCTLPDSLRQVRH</sequence>
<feature type="chain" id="PRO_5040960651" description="PBP domain-containing protein" evidence="1">
    <location>
        <begin position="19"/>
        <end position="170"/>
    </location>
</feature>
<evidence type="ECO:0000256" key="1">
    <source>
        <dbReference type="SAM" id="SignalP"/>
    </source>
</evidence>
<dbReference type="OrthoDB" id="10260248at2759"/>
<keyword evidence="1" id="KW-0732">Signal</keyword>
<reference evidence="3" key="1">
    <citation type="submission" date="2022-12" db="EMBL/GenBank/DDBJ databases">
        <authorList>
            <person name="Petersen C."/>
        </authorList>
    </citation>
    <scope>NUCLEOTIDE SEQUENCE</scope>
    <source>
        <strain evidence="3">IBT 29677</strain>
    </source>
</reference>